<gene>
    <name evidence="4" type="ORF">GCM10023188_19370</name>
</gene>
<evidence type="ECO:0000313" key="5">
    <source>
        <dbReference type="Proteomes" id="UP001500552"/>
    </source>
</evidence>
<protein>
    <submittedName>
        <fullName evidence="4">NAD(P)/FAD-dependent oxidoreductase</fullName>
    </submittedName>
</protein>
<dbReference type="PRINTS" id="PR00469">
    <property type="entry name" value="PNDRDTASEII"/>
</dbReference>
<dbReference type="PANTHER" id="PTHR48105">
    <property type="entry name" value="THIOREDOXIN REDUCTASE 1-RELATED-RELATED"/>
    <property type="match status" value="1"/>
</dbReference>
<dbReference type="InterPro" id="IPR050097">
    <property type="entry name" value="Ferredoxin-NADP_redctase_2"/>
</dbReference>
<reference evidence="5" key="1">
    <citation type="journal article" date="2019" name="Int. J. Syst. Evol. Microbiol.">
        <title>The Global Catalogue of Microorganisms (GCM) 10K type strain sequencing project: providing services to taxonomists for standard genome sequencing and annotation.</title>
        <authorList>
            <consortium name="The Broad Institute Genomics Platform"/>
            <consortium name="The Broad Institute Genome Sequencing Center for Infectious Disease"/>
            <person name="Wu L."/>
            <person name="Ma J."/>
        </authorList>
    </citation>
    <scope>NUCLEOTIDE SEQUENCE [LARGE SCALE GENOMIC DNA]</scope>
    <source>
        <strain evidence="5">JCM 17926</strain>
    </source>
</reference>
<accession>A0ABP8LLD5</accession>
<evidence type="ECO:0000259" key="3">
    <source>
        <dbReference type="Pfam" id="PF07992"/>
    </source>
</evidence>
<dbReference type="InterPro" id="IPR023753">
    <property type="entry name" value="FAD/NAD-binding_dom"/>
</dbReference>
<keyword evidence="5" id="KW-1185">Reference proteome</keyword>
<evidence type="ECO:0000256" key="1">
    <source>
        <dbReference type="ARBA" id="ARBA00022630"/>
    </source>
</evidence>
<feature type="domain" description="FAD/NAD(P)-binding" evidence="3">
    <location>
        <begin position="8"/>
        <end position="287"/>
    </location>
</feature>
<proteinExistence type="predicted"/>
<dbReference type="InterPro" id="IPR036188">
    <property type="entry name" value="FAD/NAD-bd_sf"/>
</dbReference>
<comment type="caution">
    <text evidence="4">The sequence shown here is derived from an EMBL/GenBank/DDBJ whole genome shotgun (WGS) entry which is preliminary data.</text>
</comment>
<keyword evidence="2" id="KW-0560">Oxidoreductase</keyword>
<dbReference type="Gene3D" id="3.50.50.60">
    <property type="entry name" value="FAD/NAD(P)-binding domain"/>
    <property type="match status" value="2"/>
</dbReference>
<dbReference type="RefSeq" id="WP_345158651.1">
    <property type="nucleotide sequence ID" value="NZ_BAABHC010000010.1"/>
</dbReference>
<sequence length="303" mass="32571">MAGHKKEFDVIIVGGSYAGLSAAMALGRSLRETLVIDSGEPCNRQTPHSHNFLTQDGKTPKEISSLARQQVGQYRTVHFLEGIALAGAKTKSGFEIVTQAGGHLRGRKLIFATGVRDKMPDIPGFAACWGISVIHCPYCHGYEYRHRRTAVMANGDRALHLASLVSNLTGELTVLTNGKADFTDEQTSKLKAHGIPVSEKEVKRIDHLNGYMQQVLFQDGTKLHVDALYASIPFGQHTGIPLSLGCALTEQGYLQVDGAHRTTVPGIFACGDNSSRMRSVANAVSGGNLAGAMANLELAADRF</sequence>
<keyword evidence="1" id="KW-0285">Flavoprotein</keyword>
<dbReference type="Pfam" id="PF07992">
    <property type="entry name" value="Pyr_redox_2"/>
    <property type="match status" value="1"/>
</dbReference>
<name>A0ABP8LLD5_9BACT</name>
<evidence type="ECO:0000256" key="2">
    <source>
        <dbReference type="ARBA" id="ARBA00023002"/>
    </source>
</evidence>
<dbReference type="EMBL" id="BAABHC010000010">
    <property type="protein sequence ID" value="GAA4431631.1"/>
    <property type="molecule type" value="Genomic_DNA"/>
</dbReference>
<dbReference type="PRINTS" id="PR00368">
    <property type="entry name" value="FADPNR"/>
</dbReference>
<organism evidence="4 5">
    <name type="scientific">Pontibacter saemangeumensis</name>
    <dbReference type="NCBI Taxonomy" id="1084525"/>
    <lineage>
        <taxon>Bacteria</taxon>
        <taxon>Pseudomonadati</taxon>
        <taxon>Bacteroidota</taxon>
        <taxon>Cytophagia</taxon>
        <taxon>Cytophagales</taxon>
        <taxon>Hymenobacteraceae</taxon>
        <taxon>Pontibacter</taxon>
    </lineage>
</organism>
<dbReference type="SUPFAM" id="SSF51905">
    <property type="entry name" value="FAD/NAD(P)-binding domain"/>
    <property type="match status" value="1"/>
</dbReference>
<evidence type="ECO:0000313" key="4">
    <source>
        <dbReference type="EMBL" id="GAA4431631.1"/>
    </source>
</evidence>
<dbReference type="Proteomes" id="UP001500552">
    <property type="component" value="Unassembled WGS sequence"/>
</dbReference>